<evidence type="ECO:0000256" key="3">
    <source>
        <dbReference type="ARBA" id="ARBA00022989"/>
    </source>
</evidence>
<dbReference type="GO" id="GO:0004930">
    <property type="term" value="F:G protein-coupled receptor activity"/>
    <property type="evidence" value="ECO:0007669"/>
    <property type="project" value="InterPro"/>
</dbReference>
<evidence type="ECO:0000313" key="9">
    <source>
        <dbReference type="RefSeq" id="XP_013393575.1"/>
    </source>
</evidence>
<dbReference type="PRINTS" id="PR02001">
    <property type="entry name" value="GCR1CAMPR"/>
</dbReference>
<dbReference type="Pfam" id="PF00002">
    <property type="entry name" value="7tm_2"/>
    <property type="match status" value="1"/>
</dbReference>
<dbReference type="OMA" id="SWIVPLQ"/>
<dbReference type="SUPFAM" id="SSF81321">
    <property type="entry name" value="Family A G protein-coupled receptor-like"/>
    <property type="match status" value="1"/>
</dbReference>
<proteinExistence type="predicted"/>
<dbReference type="PROSITE" id="PS50262">
    <property type="entry name" value="G_PROTEIN_RECEP_F1_2"/>
    <property type="match status" value="1"/>
</dbReference>
<dbReference type="AlphaFoldDB" id="A0A1S3I5M6"/>
<dbReference type="PROSITE" id="PS50261">
    <property type="entry name" value="G_PROTEIN_RECEP_F2_4"/>
    <property type="match status" value="1"/>
</dbReference>
<dbReference type="Gene3D" id="1.20.1070.10">
    <property type="entry name" value="Rhodopsin 7-helix transmembrane proteins"/>
    <property type="match status" value="1"/>
</dbReference>
<dbReference type="InParanoid" id="A0A1S3I5M6"/>
<gene>
    <name evidence="9" type="primary">LOC106161225</name>
</gene>
<dbReference type="GO" id="GO:0005886">
    <property type="term" value="C:plasma membrane"/>
    <property type="evidence" value="ECO:0007669"/>
    <property type="project" value="TreeGrafter"/>
</dbReference>
<feature type="transmembrane region" description="Helical" evidence="5">
    <location>
        <begin position="205"/>
        <end position="227"/>
    </location>
</feature>
<comment type="subcellular location">
    <subcellularLocation>
        <location evidence="1">Membrane</location>
        <topology evidence="1">Multi-pass membrane protein</topology>
    </subcellularLocation>
</comment>
<feature type="transmembrane region" description="Helical" evidence="5">
    <location>
        <begin position="115"/>
        <end position="141"/>
    </location>
</feature>
<feature type="domain" description="G-protein coupled receptors family 1 profile" evidence="7">
    <location>
        <begin position="50"/>
        <end position="177"/>
    </location>
</feature>
<dbReference type="KEGG" id="lak:106161225"/>
<keyword evidence="4 5" id="KW-0472">Membrane</keyword>
<keyword evidence="2 5" id="KW-0812">Transmembrane</keyword>
<feature type="transmembrane region" description="Helical" evidence="5">
    <location>
        <begin position="35"/>
        <end position="59"/>
    </location>
</feature>
<evidence type="ECO:0000256" key="4">
    <source>
        <dbReference type="ARBA" id="ARBA00023136"/>
    </source>
</evidence>
<dbReference type="GO" id="GO:0007189">
    <property type="term" value="P:adenylate cyclase-activating G protein-coupled receptor signaling pathway"/>
    <property type="evidence" value="ECO:0007669"/>
    <property type="project" value="TreeGrafter"/>
</dbReference>
<dbReference type="RefSeq" id="XP_013393575.1">
    <property type="nucleotide sequence ID" value="XM_013538121.1"/>
</dbReference>
<organism evidence="8 9">
    <name type="scientific">Lingula anatina</name>
    <name type="common">Brachiopod</name>
    <name type="synonym">Lingula unguis</name>
    <dbReference type="NCBI Taxonomy" id="7574"/>
    <lineage>
        <taxon>Eukaryota</taxon>
        <taxon>Metazoa</taxon>
        <taxon>Spiralia</taxon>
        <taxon>Lophotrochozoa</taxon>
        <taxon>Brachiopoda</taxon>
        <taxon>Linguliformea</taxon>
        <taxon>Lingulata</taxon>
        <taxon>Lingulida</taxon>
        <taxon>Linguloidea</taxon>
        <taxon>Lingulidae</taxon>
        <taxon>Lingula</taxon>
    </lineage>
</organism>
<evidence type="ECO:0000256" key="1">
    <source>
        <dbReference type="ARBA" id="ARBA00004141"/>
    </source>
</evidence>
<keyword evidence="3 5" id="KW-1133">Transmembrane helix</keyword>
<feature type="transmembrane region" description="Helical" evidence="5">
    <location>
        <begin position="71"/>
        <end position="95"/>
    </location>
</feature>
<protein>
    <submittedName>
        <fullName evidence="9">G-protein coupled receptor 157</fullName>
    </submittedName>
</protein>
<dbReference type="PANTHER" id="PTHR23112">
    <property type="entry name" value="G PROTEIN-COUPLED RECEPTOR 157-RELATED"/>
    <property type="match status" value="1"/>
</dbReference>
<dbReference type="InterPro" id="IPR022343">
    <property type="entry name" value="GCR1-cAMP_receptor"/>
</dbReference>
<dbReference type="GeneID" id="106161225"/>
<evidence type="ECO:0000256" key="5">
    <source>
        <dbReference type="SAM" id="Phobius"/>
    </source>
</evidence>
<dbReference type="STRING" id="7574.A0A1S3I5M6"/>
<dbReference type="InterPro" id="IPR017981">
    <property type="entry name" value="GPCR_2-like_7TM"/>
</dbReference>
<name>A0A1S3I5M6_LINAN</name>
<dbReference type="Proteomes" id="UP000085678">
    <property type="component" value="Unplaced"/>
</dbReference>
<dbReference type="GO" id="GO:0007166">
    <property type="term" value="P:cell surface receptor signaling pathway"/>
    <property type="evidence" value="ECO:0007669"/>
    <property type="project" value="InterPro"/>
</dbReference>
<feature type="transmembrane region" description="Helical" evidence="5">
    <location>
        <begin position="153"/>
        <end position="174"/>
    </location>
</feature>
<keyword evidence="8" id="KW-1185">Reference proteome</keyword>
<dbReference type="InterPro" id="IPR000832">
    <property type="entry name" value="GPCR_2_secretin-like"/>
</dbReference>
<evidence type="ECO:0000256" key="2">
    <source>
        <dbReference type="ARBA" id="ARBA00022692"/>
    </source>
</evidence>
<dbReference type="InterPro" id="IPR017452">
    <property type="entry name" value="GPCR_Rhodpsn_7TM"/>
</dbReference>
<accession>A0A1S3I5M6</accession>
<evidence type="ECO:0000313" key="8">
    <source>
        <dbReference type="Proteomes" id="UP000085678"/>
    </source>
</evidence>
<evidence type="ECO:0000259" key="6">
    <source>
        <dbReference type="PROSITE" id="PS50261"/>
    </source>
</evidence>
<reference evidence="9" key="1">
    <citation type="submission" date="2025-08" db="UniProtKB">
        <authorList>
            <consortium name="RefSeq"/>
        </authorList>
    </citation>
    <scope>IDENTIFICATION</scope>
    <source>
        <tissue evidence="9">Gonads</tissue>
    </source>
</reference>
<feature type="transmembrane region" description="Helical" evidence="5">
    <location>
        <begin position="261"/>
        <end position="281"/>
    </location>
</feature>
<sequence>MAANEILLTWNGSDVTMIPINNNITLISYTKIPAYFVAITCLSCILSIIGSVLIIATYIAFREIRSTSRKLLVYLSIVDFFTALGNLIGVIRYVYNYTNEISTDCDNPGPVCVAQSVITTFSSMASFFWTVMIALYLHVSVVGGDSRKADRKVWAFHVLSWGIPAMLTFTAWQYGVLGEDGSQTSAGWCWIKTTCSDGMSPGEEIGWMLLTGKAWEIIAYLLTPAIYGHIKCHIHRTIVQVHHRYIDSDTIHAVERADRKLTFVPIIFILLRIWGTIRFFLAIGGYQPSDMSALIIILQGFGDSGQGFCNFVLFCLTTDVIREKLREKPFCACARMCEKIRPCFLCDRKQAIYVPQTYYNIQL</sequence>
<dbReference type="PANTHER" id="PTHR23112:SF47">
    <property type="entry name" value="G-PROTEIN COUPLED RECEPTOR 157"/>
    <property type="match status" value="1"/>
</dbReference>
<keyword evidence="9" id="KW-0675">Receptor</keyword>
<dbReference type="OrthoDB" id="100006at2759"/>
<feature type="domain" description="G-protein coupled receptors family 2 profile 2" evidence="6">
    <location>
        <begin position="36"/>
        <end position="318"/>
    </location>
</feature>
<evidence type="ECO:0000259" key="7">
    <source>
        <dbReference type="PROSITE" id="PS50262"/>
    </source>
</evidence>
<feature type="transmembrane region" description="Helical" evidence="5">
    <location>
        <begin position="293"/>
        <end position="316"/>
    </location>
</feature>